<gene>
    <name evidence="2" type="ORF">Tci_613227</name>
</gene>
<protein>
    <recommendedName>
        <fullName evidence="1">Reverse transcriptase Ty1/copia-type domain-containing protein</fullName>
    </recommendedName>
</protein>
<feature type="domain" description="Reverse transcriptase Ty1/copia-type" evidence="1">
    <location>
        <begin position="61"/>
        <end position="135"/>
    </location>
</feature>
<reference evidence="2" key="1">
    <citation type="journal article" date="2019" name="Sci. Rep.">
        <title>Draft genome of Tanacetum cinerariifolium, the natural source of mosquito coil.</title>
        <authorList>
            <person name="Yamashiro T."/>
            <person name="Shiraishi A."/>
            <person name="Satake H."/>
            <person name="Nakayama K."/>
        </authorList>
    </citation>
    <scope>NUCLEOTIDE SEQUENCE</scope>
</reference>
<comment type="caution">
    <text evidence="2">The sequence shown here is derived from an EMBL/GenBank/DDBJ whole genome shotgun (WGS) entry which is preliminary data.</text>
</comment>
<organism evidence="2">
    <name type="scientific">Tanacetum cinerariifolium</name>
    <name type="common">Dalmatian daisy</name>
    <name type="synonym">Chrysanthemum cinerariifolium</name>
    <dbReference type="NCBI Taxonomy" id="118510"/>
    <lineage>
        <taxon>Eukaryota</taxon>
        <taxon>Viridiplantae</taxon>
        <taxon>Streptophyta</taxon>
        <taxon>Embryophyta</taxon>
        <taxon>Tracheophyta</taxon>
        <taxon>Spermatophyta</taxon>
        <taxon>Magnoliopsida</taxon>
        <taxon>eudicotyledons</taxon>
        <taxon>Gunneridae</taxon>
        <taxon>Pentapetalae</taxon>
        <taxon>asterids</taxon>
        <taxon>campanulids</taxon>
        <taxon>Asterales</taxon>
        <taxon>Asteraceae</taxon>
        <taxon>Asteroideae</taxon>
        <taxon>Anthemideae</taxon>
        <taxon>Anthemidinae</taxon>
        <taxon>Tanacetum</taxon>
    </lineage>
</organism>
<dbReference type="AlphaFoldDB" id="A0A699JJV1"/>
<evidence type="ECO:0000259" key="1">
    <source>
        <dbReference type="Pfam" id="PF07727"/>
    </source>
</evidence>
<evidence type="ECO:0000313" key="2">
    <source>
        <dbReference type="EMBL" id="GFA41255.1"/>
    </source>
</evidence>
<dbReference type="Pfam" id="PF07727">
    <property type="entry name" value="RVT_2"/>
    <property type="match status" value="1"/>
</dbReference>
<sequence length="225" mass="25478">MAQEYAALMRNSTWSIVSPIPNANVVDCKWVYKFKRDQTGAGAITRYKARLVAKGFNQQQDDIILTGNNFDAIDMIIKNLSQTFAIQDLGTLSYSLGIEVVYKNSDVILSQRKYILELLQWANFSKAKPVPSPITTTANLHLDDSPLFDDPVKYRQLVGALQYVTLSHPDITYAMNKVFQFMHSPTINHCLLSKEFFVIFEMQNGLIAPMTVDPRGDMPYISKTI</sequence>
<accession>A0A699JJV1</accession>
<name>A0A699JJV1_TANCI</name>
<dbReference type="EMBL" id="BKCJ010419527">
    <property type="protein sequence ID" value="GFA41255.1"/>
    <property type="molecule type" value="Genomic_DNA"/>
</dbReference>
<proteinExistence type="predicted"/>
<dbReference type="InterPro" id="IPR013103">
    <property type="entry name" value="RVT_2"/>
</dbReference>